<name>A0A286GLI9_9PROT</name>
<reference evidence="1 2" key="1">
    <citation type="submission" date="2017-09" db="EMBL/GenBank/DDBJ databases">
        <authorList>
            <person name="Ehlers B."/>
            <person name="Leendertz F.H."/>
        </authorList>
    </citation>
    <scope>NUCLEOTIDE SEQUENCE [LARGE SCALE GENOMIC DNA]</scope>
    <source>
        <strain evidence="1 2">USBA 140</strain>
    </source>
</reference>
<keyword evidence="2" id="KW-1185">Reference proteome</keyword>
<evidence type="ECO:0000313" key="1">
    <source>
        <dbReference type="EMBL" id="SOD96046.1"/>
    </source>
</evidence>
<organism evidence="1 2">
    <name type="scientific">Caenispirillum bisanense</name>
    <dbReference type="NCBI Taxonomy" id="414052"/>
    <lineage>
        <taxon>Bacteria</taxon>
        <taxon>Pseudomonadati</taxon>
        <taxon>Pseudomonadota</taxon>
        <taxon>Alphaproteobacteria</taxon>
        <taxon>Rhodospirillales</taxon>
        <taxon>Novispirillaceae</taxon>
        <taxon>Caenispirillum</taxon>
    </lineage>
</organism>
<accession>A0A286GLI9</accession>
<dbReference type="EMBL" id="OCNJ01000005">
    <property type="protein sequence ID" value="SOD96046.1"/>
    <property type="molecule type" value="Genomic_DNA"/>
</dbReference>
<dbReference type="Proteomes" id="UP000219621">
    <property type="component" value="Unassembled WGS sequence"/>
</dbReference>
<dbReference type="OrthoDB" id="9927828at2"/>
<dbReference type="AlphaFoldDB" id="A0A286GLI9"/>
<dbReference type="RefSeq" id="WP_097279507.1">
    <property type="nucleotide sequence ID" value="NZ_OCNJ01000005.1"/>
</dbReference>
<gene>
    <name evidence="1" type="ORF">SAMN05421508_105128</name>
</gene>
<evidence type="ECO:0000313" key="2">
    <source>
        <dbReference type="Proteomes" id="UP000219621"/>
    </source>
</evidence>
<sequence length="105" mass="12363">MPAQIIDFTSVRLLRRLDTLRGSNDALQALARDQVRACRQAEQRLGDLHHDLTTFVRRLDEHRTRCDHTARRLRRSVEALESGDVDRMIAARDDLRRHMAHRRPM</sequence>
<protein>
    <submittedName>
        <fullName evidence="1">Uncharacterized protein</fullName>
    </submittedName>
</protein>
<proteinExistence type="predicted"/>